<dbReference type="Gene3D" id="1.10.150.240">
    <property type="entry name" value="Putative phosphatase, domain 2"/>
    <property type="match status" value="1"/>
</dbReference>
<dbReference type="InterPro" id="IPR036412">
    <property type="entry name" value="HAD-like_sf"/>
</dbReference>
<dbReference type="PANTHER" id="PTHR43434:SF1">
    <property type="entry name" value="PHOSPHOGLYCOLATE PHOSPHATASE"/>
    <property type="match status" value="1"/>
</dbReference>
<dbReference type="NCBIfam" id="TIGR01509">
    <property type="entry name" value="HAD-SF-IA-v3"/>
    <property type="match status" value="1"/>
</dbReference>
<accession>A0A069E053</accession>
<dbReference type="InterPro" id="IPR023214">
    <property type="entry name" value="HAD_sf"/>
</dbReference>
<dbReference type="RefSeq" id="WP_241765397.1">
    <property type="nucleotide sequence ID" value="NZ_ARYH01000004.1"/>
</dbReference>
<dbReference type="GO" id="GO:0006281">
    <property type="term" value="P:DNA repair"/>
    <property type="evidence" value="ECO:0007669"/>
    <property type="project" value="TreeGrafter"/>
</dbReference>
<dbReference type="GO" id="GO:0008967">
    <property type="term" value="F:phosphoglycolate phosphatase activity"/>
    <property type="evidence" value="ECO:0007669"/>
    <property type="project" value="UniProtKB-EC"/>
</dbReference>
<evidence type="ECO:0000256" key="4">
    <source>
        <dbReference type="ARBA" id="ARBA00013078"/>
    </source>
</evidence>
<dbReference type="PATRIC" id="fig|1280949.3.peg.3363"/>
<dbReference type="Proteomes" id="UP000027446">
    <property type="component" value="Unassembled WGS sequence"/>
</dbReference>
<protein>
    <recommendedName>
        <fullName evidence="4">phosphoglycolate phosphatase</fullName>
        <ecNumber evidence="4">3.1.3.18</ecNumber>
    </recommendedName>
</protein>
<dbReference type="SFLD" id="SFLDS00003">
    <property type="entry name" value="Haloacid_Dehalogenase"/>
    <property type="match status" value="1"/>
</dbReference>
<dbReference type="InterPro" id="IPR041492">
    <property type="entry name" value="HAD_2"/>
</dbReference>
<comment type="catalytic activity">
    <reaction evidence="1">
        <text>2-phosphoglycolate + H2O = glycolate + phosphate</text>
        <dbReference type="Rhea" id="RHEA:14369"/>
        <dbReference type="ChEBI" id="CHEBI:15377"/>
        <dbReference type="ChEBI" id="CHEBI:29805"/>
        <dbReference type="ChEBI" id="CHEBI:43474"/>
        <dbReference type="ChEBI" id="CHEBI:58033"/>
        <dbReference type="EC" id="3.1.3.18"/>
    </reaction>
</comment>
<dbReference type="GO" id="GO:0005829">
    <property type="term" value="C:cytosol"/>
    <property type="evidence" value="ECO:0007669"/>
    <property type="project" value="TreeGrafter"/>
</dbReference>
<dbReference type="AlphaFoldDB" id="A0A069E053"/>
<name>A0A069E053_9PROT</name>
<evidence type="ECO:0000256" key="1">
    <source>
        <dbReference type="ARBA" id="ARBA00000830"/>
    </source>
</evidence>
<comment type="caution">
    <text evidence="5">The sequence shown here is derived from an EMBL/GenBank/DDBJ whole genome shotgun (WGS) entry which is preliminary data.</text>
</comment>
<dbReference type="PANTHER" id="PTHR43434">
    <property type="entry name" value="PHOSPHOGLYCOLATE PHOSPHATASE"/>
    <property type="match status" value="1"/>
</dbReference>
<dbReference type="NCBIfam" id="TIGR01549">
    <property type="entry name" value="HAD-SF-IA-v1"/>
    <property type="match status" value="1"/>
</dbReference>
<dbReference type="eggNOG" id="COG0546">
    <property type="taxonomic scope" value="Bacteria"/>
</dbReference>
<dbReference type="EMBL" id="ARYH01000004">
    <property type="protein sequence ID" value="KCZ82694.1"/>
    <property type="molecule type" value="Genomic_DNA"/>
</dbReference>
<keyword evidence="5" id="KW-0378">Hydrolase</keyword>
<dbReference type="SFLD" id="SFLDG01129">
    <property type="entry name" value="C1.5:_HAD__Beta-PGM__Phosphata"/>
    <property type="match status" value="1"/>
</dbReference>
<dbReference type="InterPro" id="IPR023198">
    <property type="entry name" value="PGP-like_dom2"/>
</dbReference>
<keyword evidence="6" id="KW-1185">Reference proteome</keyword>
<reference evidence="5 6" key="1">
    <citation type="journal article" date="2014" name="Antonie Van Leeuwenhoek">
        <title>Hyphomonas beringensis sp. nov. and Hyphomonas chukchiensis sp. nov., isolated from surface seawater of the Bering Sea and Chukchi Sea.</title>
        <authorList>
            <person name="Li C."/>
            <person name="Lai Q."/>
            <person name="Li G."/>
            <person name="Dong C."/>
            <person name="Wang J."/>
            <person name="Liao Y."/>
            <person name="Shao Z."/>
        </authorList>
    </citation>
    <scope>NUCLEOTIDE SEQUENCE [LARGE SCALE GENOMIC DNA]</scope>
    <source>
        <strain evidence="5 6">MHS-3</strain>
    </source>
</reference>
<dbReference type="SUPFAM" id="SSF56784">
    <property type="entry name" value="HAD-like"/>
    <property type="match status" value="1"/>
</dbReference>
<evidence type="ECO:0000256" key="2">
    <source>
        <dbReference type="ARBA" id="ARBA00004818"/>
    </source>
</evidence>
<evidence type="ECO:0000313" key="5">
    <source>
        <dbReference type="EMBL" id="KCZ82694.1"/>
    </source>
</evidence>
<dbReference type="EC" id="3.1.3.18" evidence="4"/>
<organism evidence="5 6">
    <name type="scientific">Hyphomonas adhaerens MHS-3</name>
    <dbReference type="NCBI Taxonomy" id="1280949"/>
    <lineage>
        <taxon>Bacteria</taxon>
        <taxon>Pseudomonadati</taxon>
        <taxon>Pseudomonadota</taxon>
        <taxon>Alphaproteobacteria</taxon>
        <taxon>Hyphomonadales</taxon>
        <taxon>Hyphomonadaceae</taxon>
        <taxon>Hyphomonas</taxon>
    </lineage>
</organism>
<dbReference type="Pfam" id="PF13419">
    <property type="entry name" value="HAD_2"/>
    <property type="match status" value="1"/>
</dbReference>
<sequence length="230" mass="25313">MMTELRLAIWDVDGTLVDSRESIHNVMVEAFRQSGLTPPEYDATRRIVGLSLHEACGQLAPGASEDDIERLVTDYRSTWVRARARPDFSQPLYDGALETLESLRNEGWLIAMATGKTRRGIQSLFELHKLEHFFDTIWCADDGPGKPHPHMVEQAMDALGVEPGASLMIGDAIHDIAMGRAAGVRTLGVSWGFGAAHELEEAGAHEVHHAFDTLRGSVLNFNPVSKDTRG</sequence>
<dbReference type="STRING" id="1280949.HAD_16572"/>
<dbReference type="SFLD" id="SFLDG01135">
    <property type="entry name" value="C1.5.6:_HAD__Beta-PGM__Phospha"/>
    <property type="match status" value="1"/>
</dbReference>
<comment type="similarity">
    <text evidence="3">Belongs to the HAD-like hydrolase superfamily. CbbY/CbbZ/Gph/YieH family.</text>
</comment>
<evidence type="ECO:0000256" key="3">
    <source>
        <dbReference type="ARBA" id="ARBA00006171"/>
    </source>
</evidence>
<evidence type="ECO:0000313" key="6">
    <source>
        <dbReference type="Proteomes" id="UP000027446"/>
    </source>
</evidence>
<dbReference type="InterPro" id="IPR050155">
    <property type="entry name" value="HAD-like_hydrolase_sf"/>
</dbReference>
<proteinExistence type="inferred from homology"/>
<comment type="pathway">
    <text evidence="2">Organic acid metabolism; glycolate biosynthesis; glycolate from 2-phosphoglycolate: step 1/1.</text>
</comment>
<dbReference type="InterPro" id="IPR006439">
    <property type="entry name" value="HAD-SF_hydro_IA"/>
</dbReference>
<dbReference type="Gene3D" id="3.40.50.1000">
    <property type="entry name" value="HAD superfamily/HAD-like"/>
    <property type="match status" value="1"/>
</dbReference>
<gene>
    <name evidence="5" type="ORF">HAD_16572</name>
</gene>